<dbReference type="Pfam" id="PF01426">
    <property type="entry name" value="BAH"/>
    <property type="match status" value="1"/>
</dbReference>
<dbReference type="Proteomes" id="UP001190700">
    <property type="component" value="Unassembled WGS sequence"/>
</dbReference>
<dbReference type="Gene3D" id="3.40.50.10190">
    <property type="entry name" value="BRCT domain"/>
    <property type="match status" value="1"/>
</dbReference>
<feature type="compositionally biased region" description="Acidic residues" evidence="1">
    <location>
        <begin position="1704"/>
        <end position="1714"/>
    </location>
</feature>
<feature type="compositionally biased region" description="Low complexity" evidence="1">
    <location>
        <begin position="1288"/>
        <end position="1297"/>
    </location>
</feature>
<dbReference type="EMBL" id="LGRX02001050">
    <property type="protein sequence ID" value="KAK3286986.1"/>
    <property type="molecule type" value="Genomic_DNA"/>
</dbReference>
<feature type="region of interest" description="Disordered" evidence="1">
    <location>
        <begin position="478"/>
        <end position="658"/>
    </location>
</feature>
<feature type="region of interest" description="Disordered" evidence="1">
    <location>
        <begin position="2214"/>
        <end position="2310"/>
    </location>
</feature>
<dbReference type="PROSITE" id="PS51038">
    <property type="entry name" value="BAH"/>
    <property type="match status" value="1"/>
</dbReference>
<feature type="region of interest" description="Disordered" evidence="1">
    <location>
        <begin position="214"/>
        <end position="234"/>
    </location>
</feature>
<accession>A0AAE0H0Z6</accession>
<dbReference type="SMART" id="SM00439">
    <property type="entry name" value="BAH"/>
    <property type="match status" value="1"/>
</dbReference>
<feature type="compositionally biased region" description="Acidic residues" evidence="1">
    <location>
        <begin position="1675"/>
        <end position="1696"/>
    </location>
</feature>
<feature type="region of interest" description="Disordered" evidence="1">
    <location>
        <begin position="2094"/>
        <end position="2116"/>
    </location>
</feature>
<feature type="compositionally biased region" description="Gly residues" evidence="1">
    <location>
        <begin position="906"/>
        <end position="952"/>
    </location>
</feature>
<feature type="compositionally biased region" description="Low complexity" evidence="1">
    <location>
        <begin position="1204"/>
        <end position="1239"/>
    </location>
</feature>
<feature type="compositionally biased region" description="Gly residues" evidence="1">
    <location>
        <begin position="406"/>
        <end position="418"/>
    </location>
</feature>
<evidence type="ECO:0000313" key="4">
    <source>
        <dbReference type="EMBL" id="KAK3286986.1"/>
    </source>
</evidence>
<feature type="compositionally biased region" description="Basic and acidic residues" evidence="1">
    <location>
        <begin position="2818"/>
        <end position="2834"/>
    </location>
</feature>
<evidence type="ECO:0000259" key="3">
    <source>
        <dbReference type="PROSITE" id="PS51038"/>
    </source>
</evidence>
<gene>
    <name evidence="4" type="ORF">CYMTET_5479</name>
</gene>
<feature type="region of interest" description="Disordered" evidence="1">
    <location>
        <begin position="1614"/>
        <end position="1764"/>
    </location>
</feature>
<dbReference type="PROSITE" id="PS50172">
    <property type="entry name" value="BRCT"/>
    <property type="match status" value="1"/>
</dbReference>
<feature type="compositionally biased region" description="Basic residues" evidence="1">
    <location>
        <begin position="1915"/>
        <end position="1933"/>
    </location>
</feature>
<dbReference type="InterPro" id="IPR001025">
    <property type="entry name" value="BAH_dom"/>
</dbReference>
<keyword evidence="5" id="KW-1185">Reference proteome</keyword>
<feature type="compositionally biased region" description="Low complexity" evidence="1">
    <location>
        <begin position="1819"/>
        <end position="1834"/>
    </location>
</feature>
<feature type="region of interest" description="Disordered" evidence="1">
    <location>
        <begin position="2467"/>
        <end position="2543"/>
    </location>
</feature>
<feature type="domain" description="BRCT" evidence="2">
    <location>
        <begin position="2542"/>
        <end position="2586"/>
    </location>
</feature>
<feature type="compositionally biased region" description="Low complexity" evidence="1">
    <location>
        <begin position="1557"/>
        <end position="1573"/>
    </location>
</feature>
<feature type="region of interest" description="Disordered" evidence="1">
    <location>
        <begin position="1394"/>
        <end position="1414"/>
    </location>
</feature>
<protein>
    <submittedName>
        <fullName evidence="4">Uncharacterized protein</fullName>
    </submittedName>
</protein>
<feature type="compositionally biased region" description="Gly residues" evidence="1">
    <location>
        <begin position="1172"/>
        <end position="1181"/>
    </location>
</feature>
<feature type="domain" description="BAH" evidence="3">
    <location>
        <begin position="2931"/>
        <end position="3075"/>
    </location>
</feature>
<feature type="region of interest" description="Disordered" evidence="1">
    <location>
        <begin position="382"/>
        <end position="426"/>
    </location>
</feature>
<feature type="region of interest" description="Disordered" evidence="1">
    <location>
        <begin position="2752"/>
        <end position="2874"/>
    </location>
</feature>
<evidence type="ECO:0000256" key="1">
    <source>
        <dbReference type="SAM" id="MobiDB-lite"/>
    </source>
</evidence>
<feature type="compositionally biased region" description="Gly residues" evidence="1">
    <location>
        <begin position="1618"/>
        <end position="1627"/>
    </location>
</feature>
<reference evidence="4 5" key="1">
    <citation type="journal article" date="2015" name="Genome Biol. Evol.">
        <title>Comparative Genomics of a Bacterivorous Green Alga Reveals Evolutionary Causalities and Consequences of Phago-Mixotrophic Mode of Nutrition.</title>
        <authorList>
            <person name="Burns J.A."/>
            <person name="Paasch A."/>
            <person name="Narechania A."/>
            <person name="Kim E."/>
        </authorList>
    </citation>
    <scope>NUCLEOTIDE SEQUENCE [LARGE SCALE GENOMIC DNA]</scope>
    <source>
        <strain evidence="4 5">PLY_AMNH</strain>
    </source>
</reference>
<organism evidence="4 5">
    <name type="scientific">Cymbomonas tetramitiformis</name>
    <dbReference type="NCBI Taxonomy" id="36881"/>
    <lineage>
        <taxon>Eukaryota</taxon>
        <taxon>Viridiplantae</taxon>
        <taxon>Chlorophyta</taxon>
        <taxon>Pyramimonadophyceae</taxon>
        <taxon>Pyramimonadales</taxon>
        <taxon>Pyramimonadaceae</taxon>
        <taxon>Cymbomonas</taxon>
    </lineage>
</organism>
<evidence type="ECO:0000313" key="5">
    <source>
        <dbReference type="Proteomes" id="UP001190700"/>
    </source>
</evidence>
<feature type="compositionally biased region" description="Basic residues" evidence="1">
    <location>
        <begin position="1744"/>
        <end position="1758"/>
    </location>
</feature>
<name>A0AAE0H0Z6_9CHLO</name>
<dbReference type="Gene3D" id="2.30.30.490">
    <property type="match status" value="1"/>
</dbReference>
<feature type="compositionally biased region" description="Low complexity" evidence="1">
    <location>
        <begin position="1037"/>
        <end position="1076"/>
    </location>
</feature>
<dbReference type="GO" id="GO:0003682">
    <property type="term" value="F:chromatin binding"/>
    <property type="evidence" value="ECO:0007669"/>
    <property type="project" value="InterPro"/>
</dbReference>
<feature type="compositionally biased region" description="Basic and acidic residues" evidence="1">
    <location>
        <begin position="2295"/>
        <end position="2308"/>
    </location>
</feature>
<feature type="compositionally biased region" description="Gly residues" evidence="1">
    <location>
        <begin position="1402"/>
        <end position="1411"/>
    </location>
</feature>
<feature type="compositionally biased region" description="Polar residues" evidence="1">
    <location>
        <begin position="1016"/>
        <end position="1025"/>
    </location>
</feature>
<feature type="region of interest" description="Disordered" evidence="1">
    <location>
        <begin position="248"/>
        <end position="288"/>
    </location>
</feature>
<comment type="caution">
    <text evidence="4">The sequence shown here is derived from an EMBL/GenBank/DDBJ whole genome shotgun (WGS) entry which is preliminary data.</text>
</comment>
<feature type="compositionally biased region" description="Basic and acidic residues" evidence="1">
    <location>
        <begin position="891"/>
        <end position="905"/>
    </location>
</feature>
<feature type="compositionally biased region" description="Low complexity" evidence="1">
    <location>
        <begin position="1128"/>
        <end position="1137"/>
    </location>
</feature>
<feature type="region of interest" description="Disordered" evidence="1">
    <location>
        <begin position="2585"/>
        <end position="2613"/>
    </location>
</feature>
<dbReference type="SUPFAM" id="SSF52113">
    <property type="entry name" value="BRCT domain"/>
    <property type="match status" value="1"/>
</dbReference>
<feature type="compositionally biased region" description="Low complexity" evidence="1">
    <location>
        <begin position="2520"/>
        <end position="2532"/>
    </location>
</feature>
<dbReference type="InterPro" id="IPR001357">
    <property type="entry name" value="BRCT_dom"/>
</dbReference>
<feature type="region of interest" description="Disordered" evidence="1">
    <location>
        <begin position="1356"/>
        <end position="1379"/>
    </location>
</feature>
<feature type="compositionally biased region" description="Gly residues" evidence="1">
    <location>
        <begin position="1726"/>
        <end position="1743"/>
    </location>
</feature>
<feature type="compositionally biased region" description="Basic and acidic residues" evidence="1">
    <location>
        <begin position="2384"/>
        <end position="2405"/>
    </location>
</feature>
<feature type="region of interest" description="Disordered" evidence="1">
    <location>
        <begin position="2376"/>
        <end position="2422"/>
    </location>
</feature>
<feature type="compositionally biased region" description="Gly residues" evidence="1">
    <location>
        <begin position="2591"/>
        <end position="2604"/>
    </location>
</feature>
<feature type="region of interest" description="Disordered" evidence="1">
    <location>
        <begin position="2002"/>
        <end position="2044"/>
    </location>
</feature>
<evidence type="ECO:0000259" key="2">
    <source>
        <dbReference type="PROSITE" id="PS50172"/>
    </source>
</evidence>
<feature type="compositionally biased region" description="Pro residues" evidence="1">
    <location>
        <begin position="221"/>
        <end position="232"/>
    </location>
</feature>
<sequence length="3076" mass="308871">MPVPTNASPIMRCSPPRLSQVPSCLVDWSLLGEETTTTPPVPAYVPKMTPEAAASRSRLRLFEDSLAQLQGSFTGDEAEAGPSICENLSLRLTGTGRDTEAMTQDAPLQLQCSSLPDTVATQVVPDTTPERAAGAVEGIATRELEDDGSGGQRLPGAGFPASSAPIGVGLLKPPSPPQAAGSVHAAPRVPPAVSPCNTPPLTSRGGEAVPVQNAHRGVPTHAPPPPCSPTLPLPQKVALRSQPLRATEEEATMHGGSGRPRGAPPKAAEGGGGAARGTDGPTEGERQRLSAAALKDARREVMGDALAAQQGDALRAVGTFVWSGDDLVVKGLLEGEDPAGGSPGQQQQLMYALHVARKTMGLASFTLERRLSEGALRRRGVGAARGHGARRERRGAASAARRSRTGGWGPQVGGLGGRGRNDGMRVGCAVSSSSAREVSEMSRSVATTGLGGDLAELSDDDDVVSFLGCTAAVESFAGTPSQRQASGARGGGGAAGRSWPDPEVDGTSGATSLRREVKDAGGACGSAPPSGTAPPSSTCAEREGKALPESTHPYPQTANTALHKSKGATEEAIAQQGLAASSGRTSKDASTGAAKRAGVPEGGCGQAIAVPPDDSQLAADIGVSPPAGGSCGQGGLAGEGVGVAQPAQESSRAPEGTSMFRGASAGGAIDGTGSADYPMVAAGTSAAARSGAALRAARGESECAVNAATGARGGDVVAPRVDEEQTVAASAGRRDARIAVGGAHVMGSGSEDVLAEEAGGGGVGGDGACGVPVEVRMAHGDDSGEGAAVVVVEGGVIAGDDGPRDESAHASPQDEETNVLQLQLSLIAESLTQPEGELWKAPEAATSHGRMRGPEVGEGCGGDTGVEAGLGEPQEMAEAGWTLRKDEGAEDCARFPGERPGKGLEHTGGGGVKWPGGILGRGGSAGGSPGQRVGTGEGSAGGSPGQRVGTGEGSEHGGEGWTGVGRQSSVRAEEAVQDEQGSVLEMVLEDFTQDPGQEQEPSQRQDEGTPAGKVSLATSSTTTCGGLTDGGSPIPERPAAVGRAGAGGTADRASAALLEGLAAAAPSSPHAGPAHATRSECEAEQSDLARGSPSTPAPQVPSSTSADERAVLGVISRGHKRKTPPTPAAASPQSKSPGGTPPAKGSPPLPHLPRSPPFARALAKLGLRPAGGPSGGRGAGAQGRTSGRGLSGARRDPHLSLWRAASASEAETSAHGSEEAQGVAGAGAAVWAGGAVQGAPHTGSKPTAEMGGGGCATHAEESGCPDAAPAGEARGQRPLLPADRPQLSSGADASGAALQHSPVQCVDLVSSDSSPERRSPAATSRAVAEALAQVEAVAASPLDARERRGLAWGAKRPLAEGSSEGWTAGGWSANSQGGEEEALGACAPAAGGELPWNLAEGDTGGRGGDGGLQALKGKRPAGLWAAAGTAARSWGARAGAGFTGAAVAGGAGTGGPSSEAANRQVNVERDTSDGRSVAVAAGRAAVPEEALGSAAPAGPRLGPPQLGQWPQGRAQRGPRVPPATQHEWGDSPEDVLPEEEYALSPSAGLPRPLASDSGPCCAPTPAASSAATGEVLQGRHGVVSGSAGSPAGTGGGSVGGVVADPLCSVVPSSQLSARGGGAKGGAGTPSTKAVPGESRDAVEEGACDGSEMEAQVVLPRTSRRRSLAQVMVDTPPEEENEVVEEANEVVGEENEVVEEKNEVVEEEKDDENAADVDAGRAERIVKGGGSAGAGGVLGAQGRGGRGRSRSRRGGRGRGRGSSLAVDSAAVLNEEGTVAAMAAALGMAAAQRAGPEGATGRPVGAAAGASTGRRNPKSTAEVAARGAPRAPAEAGCEWGSSMDTFDFPESQPGPAILPEHQRRTRARAETPDSSPSPLLVAPPGARSLRSQRPRASLFAEAAPGQGLQTGTTRGARGGRGRAGRVGGRGRRGGRRAAPEAEVTITPGLGQSAAPRPRAAIGSAALQGAPRGSTAFAAAAGVGSAPPLGAPQGVDALLAPVAPVSDRSVSPSAPVTSGDPAAGLPGGTSSSPEAVSPAGGKADAAQNAAVPEVAANGARGTNTAAEGVGRAATAGPDTLECAEALEYMSTSPEPYARGGEAAGHGREPAGDAGASGKTVEDIDAERAVKRVRLGCSKCRQAAGGCGVCRNQVAARLLQQGDMPPQEWFCREKSGGKNEAGTDLMQRGKEDARGPGVAGQAAMQAWAAVGVALEEEGRNAGCPQADTTAHAGTEAEDGSNRGKREDAKGGVGDAVGQKRGREDHGDAAGASMDLAKRPASSGRAGTGVAPQSEPQAKGTKERHSAAADRRLGAAGSTRLAAALAAERGRMNTRHRGGSLRRWRLDTRRVTRRVVTRQSDRPFAAGEAAKVQANCGARGRAATAAGERSGRGAHSEGTAREAPRFREAVDREEDGNGADGTTMEIPGAAVAAVGSASEGRMLRRRSCAKMSSEGNAAGDVAGVRALRPRPVAAATAESEAVGDTARGQKRRRGEKVNEAGEETVDLTATPRPPPRRGAALQGEAQPGGAARDAPAAEGGGGRGQTRSSTLFSGLQFLLTGFEDRKAMRRLMARLEEHGGVILQAVPAPESALQGTPGGSGRGVEGDGAGPARRGASVGAWGRGRAAAGYWGKQSRRAGGGAARPGVVVISPASRPPGGLFSGLHIVIVGPAKWVAEFGVILQHAGALVSAISPSEPSRINRQLADLEYFHYVLHCSEEAVPSQLERHARRVRAPCLPHQWAVDCLLTAKIAPPDGTPISPAHAANPTASPPARSSSRRVASAAAPAIQPSTVAGTLPASTRARRQPEPDEPSPEAATRPRRSLAEEPRTQAQVEKRGPPLEGEADEEERSGAATCGDVGEGPVEGSPLGNPSPAELPLNERMPRVAAGHPGAGIGEGACESADVLLAVCPAPVGASTWSQSHARRYHVGFRRQGQEFRVGTPVEIQLSNATTAPPRVGVLEAVYCEMAVEGTGENTAENESGAGDAMARCRWYYQPQHTIFGTTGIFPPKELFSSRHVEENIPVGQIIATCCVRHESATAAPTPPATDCGLAEREEGTRQAYSCKFFYDHTTESLSRAGL</sequence>
<feature type="region of interest" description="Disordered" evidence="1">
    <location>
        <begin position="891"/>
        <end position="1327"/>
    </location>
</feature>
<feature type="compositionally biased region" description="Low complexity" evidence="1">
    <location>
        <begin position="525"/>
        <end position="539"/>
    </location>
</feature>
<feature type="region of interest" description="Disordered" evidence="1">
    <location>
        <begin position="1790"/>
        <end position="1971"/>
    </location>
</feature>
<dbReference type="InterPro" id="IPR043151">
    <property type="entry name" value="BAH_sf"/>
</dbReference>
<feature type="region of interest" description="Disordered" evidence="1">
    <location>
        <begin position="1444"/>
        <end position="1599"/>
    </location>
</feature>
<feature type="compositionally biased region" description="Pro residues" evidence="1">
    <location>
        <begin position="1144"/>
        <end position="1156"/>
    </location>
</feature>
<proteinExistence type="predicted"/>
<feature type="compositionally biased region" description="Low complexity" evidence="1">
    <location>
        <begin position="2759"/>
        <end position="2786"/>
    </location>
</feature>
<feature type="compositionally biased region" description="Gly residues" evidence="1">
    <location>
        <begin position="629"/>
        <end position="641"/>
    </location>
</feature>
<dbReference type="InterPro" id="IPR036420">
    <property type="entry name" value="BRCT_dom_sf"/>
</dbReference>
<feature type="compositionally biased region" description="Low complexity" evidence="1">
    <location>
        <begin position="1474"/>
        <end position="1485"/>
    </location>
</feature>
<feature type="compositionally biased region" description="Basic and acidic residues" evidence="1">
    <location>
        <begin position="2235"/>
        <end position="2245"/>
    </location>
</feature>
<feature type="compositionally biased region" description="Acidic residues" evidence="1">
    <location>
        <begin position="1530"/>
        <end position="1541"/>
    </location>
</feature>
<feature type="compositionally biased region" description="Polar residues" evidence="1">
    <location>
        <begin position="553"/>
        <end position="562"/>
    </location>
</feature>
<feature type="region of interest" description="Disordered" evidence="1">
    <location>
        <begin position="799"/>
        <end position="818"/>
    </location>
</feature>
<feature type="compositionally biased region" description="Low complexity" evidence="1">
    <location>
        <begin position="1581"/>
        <end position="1590"/>
    </location>
</feature>